<dbReference type="RefSeq" id="WP_149850513.1">
    <property type="nucleotide sequence ID" value="NZ_VUOB01000028.1"/>
</dbReference>
<evidence type="ECO:0000256" key="1">
    <source>
        <dbReference type="SAM" id="Phobius"/>
    </source>
</evidence>
<dbReference type="EMBL" id="VUOB01000028">
    <property type="protein sequence ID" value="KAA2261435.1"/>
    <property type="molecule type" value="Genomic_DNA"/>
</dbReference>
<accession>A0A5B2XEA5</accession>
<evidence type="ECO:0000313" key="4">
    <source>
        <dbReference type="Proteomes" id="UP000323454"/>
    </source>
</evidence>
<name>A0A5B2XEA5_9PSEU</name>
<reference evidence="3 4" key="1">
    <citation type="submission" date="2019-09" db="EMBL/GenBank/DDBJ databases">
        <title>Goodfellowia gen. nov., a new genus of the Pseudonocardineae related to Actinoalloteichus, containing Goodfellowia coeruleoviolacea gen. nov., comb. nov. gen. nov., comb. nov.</title>
        <authorList>
            <person name="Labeda D."/>
        </authorList>
    </citation>
    <scope>NUCLEOTIDE SEQUENCE [LARGE SCALE GENOMIC DNA]</scope>
    <source>
        <strain evidence="3 4">AN110305</strain>
    </source>
</reference>
<proteinExistence type="predicted"/>
<feature type="chain" id="PRO_5022750021" evidence="2">
    <location>
        <begin position="26"/>
        <end position="187"/>
    </location>
</feature>
<keyword evidence="1" id="KW-0812">Transmembrane</keyword>
<keyword evidence="1" id="KW-0472">Membrane</keyword>
<gene>
    <name evidence="3" type="ORF">F0L68_16740</name>
</gene>
<protein>
    <submittedName>
        <fullName evidence="3">Uncharacterized protein</fullName>
    </submittedName>
</protein>
<keyword evidence="4" id="KW-1185">Reference proteome</keyword>
<dbReference type="OrthoDB" id="4717855at2"/>
<evidence type="ECO:0000256" key="2">
    <source>
        <dbReference type="SAM" id="SignalP"/>
    </source>
</evidence>
<dbReference type="Proteomes" id="UP000323454">
    <property type="component" value="Unassembled WGS sequence"/>
</dbReference>
<feature type="transmembrane region" description="Helical" evidence="1">
    <location>
        <begin position="152"/>
        <end position="173"/>
    </location>
</feature>
<keyword evidence="2" id="KW-0732">Signal</keyword>
<organism evidence="3 4">
    <name type="scientific">Solihabitans fulvus</name>
    <dbReference type="NCBI Taxonomy" id="1892852"/>
    <lineage>
        <taxon>Bacteria</taxon>
        <taxon>Bacillati</taxon>
        <taxon>Actinomycetota</taxon>
        <taxon>Actinomycetes</taxon>
        <taxon>Pseudonocardiales</taxon>
        <taxon>Pseudonocardiaceae</taxon>
        <taxon>Solihabitans</taxon>
    </lineage>
</organism>
<keyword evidence="1" id="KW-1133">Transmembrane helix</keyword>
<comment type="caution">
    <text evidence="3">The sequence shown here is derived from an EMBL/GenBank/DDBJ whole genome shotgun (WGS) entry which is preliminary data.</text>
</comment>
<feature type="signal peptide" evidence="2">
    <location>
        <begin position="1"/>
        <end position="25"/>
    </location>
</feature>
<reference evidence="3 4" key="2">
    <citation type="submission" date="2019-09" db="EMBL/GenBank/DDBJ databases">
        <authorList>
            <person name="Jin C."/>
        </authorList>
    </citation>
    <scope>NUCLEOTIDE SEQUENCE [LARGE SCALE GENOMIC DNA]</scope>
    <source>
        <strain evidence="3 4">AN110305</strain>
    </source>
</reference>
<dbReference type="AlphaFoldDB" id="A0A5B2XEA5"/>
<evidence type="ECO:0000313" key="3">
    <source>
        <dbReference type="EMBL" id="KAA2261435.1"/>
    </source>
</evidence>
<sequence>MRAVTRLPGLALALAAALVFAVAGAAPASAYAPVNIVHTERVTAGPYVVTIGFSVWPLHAMQSLDFTFVPDGGIADKSGGLFLEGPDMPPHEKAQPLARHPRKRDVWGLDVRALPIQGDWNFGFAIDGPLGHGEGALAAPVAVLPQPGPPLALSWSITVIPVALLVLFVVIAWRRVRPGALVGHHLE</sequence>